<dbReference type="PROSITE" id="PS50851">
    <property type="entry name" value="CHEW"/>
    <property type="match status" value="1"/>
</dbReference>
<sequence>MSRRQHEQAMTDYLAALLDEQPSVEEQPEQLAVDDRQQQLEKLLQGVSLAQLQVATPDPQQVEVVADNLDIVVDSETTSAAEIATSAVNESTDVSVDEGKPEFIEEHQPQQQAEPMPTIATEAAPNTTEPVAAPDDVLAEYQENDFQALFFSVAGLTLAVPLKSLGGIHQLGKVSPLFGKPDWFMGIMTERDDQLHAVDTARWVMPEKYNEQLAEQLDYQYLIMLSDSRWGLACERLVTSEPLQPDAIQWRKSVDSRRPWLAGVVRERMCALLDVNALIKLLDQGLGVKHATKLDR</sequence>
<evidence type="ECO:0000313" key="2">
    <source>
        <dbReference type="EMBL" id="EKE80816.1"/>
    </source>
</evidence>
<protein>
    <submittedName>
        <fullName evidence="2">Chemotaxis protein CheW</fullName>
    </submittedName>
</protein>
<dbReference type="AlphaFoldDB" id="K2JC06"/>
<dbReference type="OrthoDB" id="5565759at2"/>
<dbReference type="PATRIC" id="fig|740709.3.peg.2303"/>
<keyword evidence="3" id="KW-1185">Reference proteome</keyword>
<dbReference type="RefSeq" id="WP_008489642.1">
    <property type="nucleotide sequence ID" value="NZ_AMRG01000016.1"/>
</dbReference>
<organism evidence="2 3">
    <name type="scientific">Idiomarina xiamenensis 10-D-4</name>
    <dbReference type="NCBI Taxonomy" id="740709"/>
    <lineage>
        <taxon>Bacteria</taxon>
        <taxon>Pseudomonadati</taxon>
        <taxon>Pseudomonadota</taxon>
        <taxon>Gammaproteobacteria</taxon>
        <taxon>Alteromonadales</taxon>
        <taxon>Idiomarinaceae</taxon>
        <taxon>Idiomarina</taxon>
    </lineage>
</organism>
<dbReference type="Proteomes" id="UP000014115">
    <property type="component" value="Unassembled WGS sequence"/>
</dbReference>
<dbReference type="InterPro" id="IPR014506">
    <property type="entry name" value="UCP020479_CheW"/>
</dbReference>
<dbReference type="Pfam" id="PF01584">
    <property type="entry name" value="CheW"/>
    <property type="match status" value="1"/>
</dbReference>
<proteinExistence type="predicted"/>
<feature type="domain" description="CheW-like" evidence="1">
    <location>
        <begin position="145"/>
        <end position="284"/>
    </location>
</feature>
<dbReference type="GO" id="GO:0006935">
    <property type="term" value="P:chemotaxis"/>
    <property type="evidence" value="ECO:0007669"/>
    <property type="project" value="InterPro"/>
</dbReference>
<dbReference type="EMBL" id="AMRG01000016">
    <property type="protein sequence ID" value="EKE80816.1"/>
    <property type="molecule type" value="Genomic_DNA"/>
</dbReference>
<evidence type="ECO:0000259" key="1">
    <source>
        <dbReference type="PROSITE" id="PS50851"/>
    </source>
</evidence>
<dbReference type="eggNOG" id="COG0835">
    <property type="taxonomic scope" value="Bacteria"/>
</dbReference>
<accession>K2JC06</accession>
<dbReference type="PIRSF" id="PIRSF020479">
    <property type="entry name" value="UCP020479_CheW"/>
    <property type="match status" value="1"/>
</dbReference>
<gene>
    <name evidence="2" type="ORF">A10D4_11399</name>
</gene>
<reference evidence="2 3" key="1">
    <citation type="journal article" date="2012" name="J. Bacteriol.">
        <title>Genome Sequence of Idiomarina xiamenensis Type Strain 10-D-4.</title>
        <authorList>
            <person name="Lai Q."/>
            <person name="Wang L."/>
            <person name="Wang W."/>
            <person name="Shao Z."/>
        </authorList>
    </citation>
    <scope>NUCLEOTIDE SEQUENCE [LARGE SCALE GENOMIC DNA]</scope>
    <source>
        <strain evidence="2 3">10-D-4</strain>
    </source>
</reference>
<dbReference type="GO" id="GO:0007165">
    <property type="term" value="P:signal transduction"/>
    <property type="evidence" value="ECO:0007669"/>
    <property type="project" value="InterPro"/>
</dbReference>
<name>K2JC06_9GAMM</name>
<dbReference type="InterPro" id="IPR036061">
    <property type="entry name" value="CheW-like_dom_sf"/>
</dbReference>
<dbReference type="SMART" id="SM00260">
    <property type="entry name" value="CheW"/>
    <property type="match status" value="1"/>
</dbReference>
<comment type="caution">
    <text evidence="2">The sequence shown here is derived from an EMBL/GenBank/DDBJ whole genome shotgun (WGS) entry which is preliminary data.</text>
</comment>
<dbReference type="InterPro" id="IPR002545">
    <property type="entry name" value="CheW-lke_dom"/>
</dbReference>
<evidence type="ECO:0000313" key="3">
    <source>
        <dbReference type="Proteomes" id="UP000014115"/>
    </source>
</evidence>
<dbReference type="SUPFAM" id="SSF50341">
    <property type="entry name" value="CheW-like"/>
    <property type="match status" value="1"/>
</dbReference>
<dbReference type="STRING" id="740709.A10D4_11399"/>